<proteinExistence type="predicted"/>
<sequence>MGWRPISLKREDGTRIHIRLLGAPGTGKTQLAAELAATLSAGHHAEPGFTIDDAPALPHQAPSACATLLMGLDLPAPDALAAVQQAADRALRNELAQSGVNYQVVYGLDEQRLRSALSALQVGLPGASKAEKGGSSRARWVWVCDNCSDPQCERRLLSDLVAARTAP</sequence>
<organism evidence="1 2">
    <name type="scientific">Polaromonas eurypsychrophila</name>
    <dbReference type="NCBI Taxonomy" id="1614635"/>
    <lineage>
        <taxon>Bacteria</taxon>
        <taxon>Pseudomonadati</taxon>
        <taxon>Pseudomonadota</taxon>
        <taxon>Betaproteobacteria</taxon>
        <taxon>Burkholderiales</taxon>
        <taxon>Comamonadaceae</taxon>
        <taxon>Polaromonas</taxon>
    </lineage>
</organism>
<name>A0A916WK31_9BURK</name>
<dbReference type="InterPro" id="IPR027417">
    <property type="entry name" value="P-loop_NTPase"/>
</dbReference>
<protein>
    <submittedName>
        <fullName evidence="1">Uncharacterized protein</fullName>
    </submittedName>
</protein>
<dbReference type="Proteomes" id="UP000620596">
    <property type="component" value="Unassembled WGS sequence"/>
</dbReference>
<keyword evidence="2" id="KW-1185">Reference proteome</keyword>
<accession>A0A916WK31</accession>
<dbReference type="AlphaFoldDB" id="A0A916WK31"/>
<gene>
    <name evidence="1" type="ORF">GCM10011496_28080</name>
</gene>
<evidence type="ECO:0000313" key="2">
    <source>
        <dbReference type="Proteomes" id="UP000620596"/>
    </source>
</evidence>
<dbReference type="EMBL" id="BMIG01000010">
    <property type="protein sequence ID" value="GGB05494.1"/>
    <property type="molecule type" value="Genomic_DNA"/>
</dbReference>
<dbReference type="SUPFAM" id="SSF52540">
    <property type="entry name" value="P-loop containing nucleoside triphosphate hydrolases"/>
    <property type="match status" value="1"/>
</dbReference>
<comment type="caution">
    <text evidence="1">The sequence shown here is derived from an EMBL/GenBank/DDBJ whole genome shotgun (WGS) entry which is preliminary data.</text>
</comment>
<reference evidence="1" key="2">
    <citation type="submission" date="2020-09" db="EMBL/GenBank/DDBJ databases">
        <authorList>
            <person name="Sun Q."/>
            <person name="Zhou Y."/>
        </authorList>
    </citation>
    <scope>NUCLEOTIDE SEQUENCE</scope>
    <source>
        <strain evidence="1">CGMCC 1.15322</strain>
    </source>
</reference>
<evidence type="ECO:0000313" key="1">
    <source>
        <dbReference type="EMBL" id="GGB05494.1"/>
    </source>
</evidence>
<reference evidence="1" key="1">
    <citation type="journal article" date="2014" name="Int. J. Syst. Evol. Microbiol.">
        <title>Complete genome sequence of Corynebacterium casei LMG S-19264T (=DSM 44701T), isolated from a smear-ripened cheese.</title>
        <authorList>
            <consortium name="US DOE Joint Genome Institute (JGI-PGF)"/>
            <person name="Walter F."/>
            <person name="Albersmeier A."/>
            <person name="Kalinowski J."/>
            <person name="Ruckert C."/>
        </authorList>
    </citation>
    <scope>NUCLEOTIDE SEQUENCE</scope>
    <source>
        <strain evidence="1">CGMCC 1.15322</strain>
    </source>
</reference>